<dbReference type="InterPro" id="IPR013751">
    <property type="entry name" value="ACP_syn_III_N"/>
</dbReference>
<comment type="caution">
    <text evidence="5">The sequence shown here is derived from an EMBL/GenBank/DDBJ whole genome shotgun (WGS) entry which is preliminary data.</text>
</comment>
<evidence type="ECO:0000259" key="3">
    <source>
        <dbReference type="Pfam" id="PF08541"/>
    </source>
</evidence>
<accession>S9QL53</accession>
<dbReference type="GO" id="GO:0004315">
    <property type="term" value="F:3-oxoacyl-[acyl-carrier-protein] synthase activity"/>
    <property type="evidence" value="ECO:0007669"/>
    <property type="project" value="InterPro"/>
</dbReference>
<evidence type="ECO:0000256" key="2">
    <source>
        <dbReference type="ARBA" id="ARBA00023315"/>
    </source>
</evidence>
<dbReference type="CDD" id="cd00830">
    <property type="entry name" value="KAS_III"/>
    <property type="match status" value="1"/>
</dbReference>
<dbReference type="AlphaFoldDB" id="S9QL53"/>
<reference evidence="5" key="1">
    <citation type="submission" date="2013-05" db="EMBL/GenBank/DDBJ databases">
        <title>Genome assembly of Cystobacter fuscus DSM 2262.</title>
        <authorList>
            <person name="Sharma G."/>
            <person name="Khatri I."/>
            <person name="Kaur C."/>
            <person name="Mayilraj S."/>
            <person name="Subramanian S."/>
        </authorList>
    </citation>
    <scope>NUCLEOTIDE SEQUENCE [LARGE SCALE GENOMIC DNA]</scope>
    <source>
        <strain evidence="5">DSM 2262</strain>
    </source>
</reference>
<dbReference type="EMBL" id="ANAH02000064">
    <property type="protein sequence ID" value="EPX57198.1"/>
    <property type="molecule type" value="Genomic_DNA"/>
</dbReference>
<feature type="domain" description="Beta-ketoacyl-[acyl-carrier-protein] synthase III N-terminal" evidence="4">
    <location>
        <begin position="109"/>
        <end position="187"/>
    </location>
</feature>
<dbReference type="Proteomes" id="UP000011682">
    <property type="component" value="Unassembled WGS sequence"/>
</dbReference>
<proteinExistence type="predicted"/>
<dbReference type="Gene3D" id="3.40.47.10">
    <property type="match status" value="1"/>
</dbReference>
<protein>
    <submittedName>
        <fullName evidence="5">3-oxoacyl-[acyl-carrier-protein] synthase, KASIII</fullName>
    </submittedName>
</protein>
<evidence type="ECO:0000259" key="4">
    <source>
        <dbReference type="Pfam" id="PF08545"/>
    </source>
</evidence>
<keyword evidence="2" id="KW-0012">Acyltransferase</keyword>
<dbReference type="eggNOG" id="COG0332">
    <property type="taxonomic scope" value="Bacteria"/>
</dbReference>
<dbReference type="SUPFAM" id="SSF53901">
    <property type="entry name" value="Thiolase-like"/>
    <property type="match status" value="1"/>
</dbReference>
<sequence length="323" mass="34185">MLPVRILGTASVLPERAVTTAELARAVGCEPQAIEQKTGIRTRHWAAPGARMADLGVQALRLALKRAGLAATELRRILFVTSTGGDALVPATANRVAAALGLSGSCDGFDLNNACMGFLSAFDIAARSVVTGLSPVAIVTVEFNSRALAPTEPRPYLVFGDAATAAVLAPAQTPDEGVLAVAFGNDGTLPPDTQIDHPLLTGRPEGFRFHTSPRDMVRAVFDVLDRATSQITERSRVRLDDIEWVLPHQPNGAMLRGIAERYGFESTRLMPVVEDIGSVAAASIPFSLDLLLRTRPVRPGDRVLMLGVGAGVSYGALLYRVGA</sequence>
<dbReference type="Pfam" id="PF08541">
    <property type="entry name" value="ACP_syn_III_C"/>
    <property type="match status" value="1"/>
</dbReference>
<dbReference type="OrthoDB" id="5492434at2"/>
<keyword evidence="1" id="KW-0808">Transferase</keyword>
<evidence type="ECO:0000256" key="1">
    <source>
        <dbReference type="ARBA" id="ARBA00022679"/>
    </source>
</evidence>
<dbReference type="RefSeq" id="WP_002631432.1">
    <property type="nucleotide sequence ID" value="NZ_ANAH02000064.1"/>
</dbReference>
<dbReference type="InterPro" id="IPR016039">
    <property type="entry name" value="Thiolase-like"/>
</dbReference>
<dbReference type="GO" id="GO:0044550">
    <property type="term" value="P:secondary metabolite biosynthetic process"/>
    <property type="evidence" value="ECO:0007669"/>
    <property type="project" value="TreeGrafter"/>
</dbReference>
<organism evidence="5 6">
    <name type="scientific">Cystobacter fuscus (strain ATCC 25194 / DSM 2262 / NBRC 100088 / M29)</name>
    <dbReference type="NCBI Taxonomy" id="1242864"/>
    <lineage>
        <taxon>Bacteria</taxon>
        <taxon>Pseudomonadati</taxon>
        <taxon>Myxococcota</taxon>
        <taxon>Myxococcia</taxon>
        <taxon>Myxococcales</taxon>
        <taxon>Cystobacterineae</taxon>
        <taxon>Archangiaceae</taxon>
        <taxon>Cystobacter</taxon>
    </lineage>
</organism>
<evidence type="ECO:0000313" key="5">
    <source>
        <dbReference type="EMBL" id="EPX57198.1"/>
    </source>
</evidence>
<feature type="domain" description="Beta-ketoacyl-[acyl-carrier-protein] synthase III C-terminal" evidence="3">
    <location>
        <begin position="233"/>
        <end position="320"/>
    </location>
</feature>
<gene>
    <name evidence="5" type="ORF">D187_006952</name>
</gene>
<dbReference type="InterPro" id="IPR013747">
    <property type="entry name" value="ACP_syn_III_C"/>
</dbReference>
<dbReference type="PANTHER" id="PTHR34069:SF2">
    <property type="entry name" value="BETA-KETOACYL-[ACYL-CARRIER-PROTEIN] SYNTHASE III"/>
    <property type="match status" value="1"/>
</dbReference>
<evidence type="ECO:0000313" key="6">
    <source>
        <dbReference type="Proteomes" id="UP000011682"/>
    </source>
</evidence>
<name>S9QL53_CYSF2</name>
<dbReference type="PANTHER" id="PTHR34069">
    <property type="entry name" value="3-OXOACYL-[ACYL-CARRIER-PROTEIN] SYNTHASE 3"/>
    <property type="match status" value="1"/>
</dbReference>
<keyword evidence="6" id="KW-1185">Reference proteome</keyword>
<dbReference type="Pfam" id="PF08545">
    <property type="entry name" value="ACP_syn_III"/>
    <property type="match status" value="1"/>
</dbReference>
<dbReference type="GO" id="GO:0006633">
    <property type="term" value="P:fatty acid biosynthetic process"/>
    <property type="evidence" value="ECO:0007669"/>
    <property type="project" value="InterPro"/>
</dbReference>